<name>A0A2A4JND9_HELVI</name>
<accession>A0A2A4JND9</accession>
<protein>
    <recommendedName>
        <fullName evidence="2">Serpin domain-containing protein</fullName>
    </recommendedName>
</protein>
<gene>
    <name evidence="1" type="ORF">B5V51_138</name>
</gene>
<proteinExistence type="predicted"/>
<dbReference type="EMBL" id="NWSH01001016">
    <property type="protein sequence ID" value="PCG73104.1"/>
    <property type="molecule type" value="Genomic_DNA"/>
</dbReference>
<evidence type="ECO:0000313" key="1">
    <source>
        <dbReference type="EMBL" id="PCG73104.1"/>
    </source>
</evidence>
<dbReference type="AlphaFoldDB" id="A0A2A4JND9"/>
<comment type="caution">
    <text evidence="1">The sequence shown here is derived from an EMBL/GenBank/DDBJ whole genome shotgun (WGS) entry which is preliminary data.</text>
</comment>
<reference evidence="1" key="1">
    <citation type="submission" date="2017-09" db="EMBL/GenBank/DDBJ databases">
        <title>Contemporary evolution of a Lepidopteran species, Heliothis virescens, in response to modern agricultural practices.</title>
        <authorList>
            <person name="Fritz M.L."/>
            <person name="Deyonke A.M."/>
            <person name="Papanicolaou A."/>
            <person name="Micinski S."/>
            <person name="Westbrook J."/>
            <person name="Gould F."/>
        </authorList>
    </citation>
    <scope>NUCLEOTIDE SEQUENCE [LARGE SCALE GENOMIC DNA]</scope>
    <source>
        <strain evidence="1">HvINT-</strain>
        <tissue evidence="1">Whole body</tissue>
    </source>
</reference>
<sequence length="166" mass="18846">MKLYNSSNYTDDVRYEGRLLEIPFSLEEFKLVLVMPNETDVLNSLFSRLISQGMVAAVSSLQPLFTAKSVLMPPRVDVTSRVQINENIKEMPDGLTIQYGTLSVSHTRTRIKVLTCLYYPANAVKGKDQVKLNQEEPSPPPYYFALVYNDTPIFYGDINNIVSRTK</sequence>
<evidence type="ECO:0008006" key="2">
    <source>
        <dbReference type="Google" id="ProtNLM"/>
    </source>
</evidence>
<organism evidence="1">
    <name type="scientific">Heliothis virescens</name>
    <name type="common">Tobacco budworm moth</name>
    <dbReference type="NCBI Taxonomy" id="7102"/>
    <lineage>
        <taxon>Eukaryota</taxon>
        <taxon>Metazoa</taxon>
        <taxon>Ecdysozoa</taxon>
        <taxon>Arthropoda</taxon>
        <taxon>Hexapoda</taxon>
        <taxon>Insecta</taxon>
        <taxon>Pterygota</taxon>
        <taxon>Neoptera</taxon>
        <taxon>Endopterygota</taxon>
        <taxon>Lepidoptera</taxon>
        <taxon>Glossata</taxon>
        <taxon>Ditrysia</taxon>
        <taxon>Noctuoidea</taxon>
        <taxon>Noctuidae</taxon>
        <taxon>Heliothinae</taxon>
        <taxon>Heliothis</taxon>
    </lineage>
</organism>